<evidence type="ECO:0000313" key="8">
    <source>
        <dbReference type="EMBL" id="KAK1295567.1"/>
    </source>
</evidence>
<dbReference type="Pfam" id="PF04434">
    <property type="entry name" value="SWIM"/>
    <property type="match status" value="1"/>
</dbReference>
<comment type="caution">
    <text evidence="8">The sequence shown here is derived from an EMBL/GenBank/DDBJ whole genome shotgun (WGS) entry which is preliminary data.</text>
</comment>
<keyword evidence="3" id="KW-0862">Zinc</keyword>
<dbReference type="InterPro" id="IPR007527">
    <property type="entry name" value="Znf_SWIM"/>
</dbReference>
<dbReference type="EMBL" id="JAUJYO010000016">
    <property type="protein sequence ID" value="KAK1295567.1"/>
    <property type="molecule type" value="Genomic_DNA"/>
</dbReference>
<dbReference type="PANTHER" id="PTHR13452">
    <property type="entry name" value="THUMP DOMAIN CONTAINING PROTEIN 1-RELATED"/>
    <property type="match status" value="1"/>
</dbReference>
<evidence type="ECO:0000256" key="5">
    <source>
        <dbReference type="PROSITE-ProRule" id="PRU00529"/>
    </source>
</evidence>
<dbReference type="PANTHER" id="PTHR13452:SF10">
    <property type="entry name" value="THUMP DOMAIN-CONTAINING PROTEIN 1"/>
    <property type="match status" value="1"/>
</dbReference>
<reference evidence="8" key="2">
    <citation type="submission" date="2023-06" db="EMBL/GenBank/DDBJ databases">
        <authorList>
            <person name="Ma L."/>
            <person name="Liu K.-W."/>
            <person name="Li Z."/>
            <person name="Hsiao Y.-Y."/>
            <person name="Qi Y."/>
            <person name="Fu T."/>
            <person name="Tang G."/>
            <person name="Zhang D."/>
            <person name="Sun W.-H."/>
            <person name="Liu D.-K."/>
            <person name="Li Y."/>
            <person name="Chen G.-Z."/>
            <person name="Liu X.-D."/>
            <person name="Liao X.-Y."/>
            <person name="Jiang Y.-T."/>
            <person name="Yu X."/>
            <person name="Hao Y."/>
            <person name="Huang J."/>
            <person name="Zhao X.-W."/>
            <person name="Ke S."/>
            <person name="Chen Y.-Y."/>
            <person name="Wu W.-L."/>
            <person name="Hsu J.-L."/>
            <person name="Lin Y.-F."/>
            <person name="Huang M.-D."/>
            <person name="Li C.-Y."/>
            <person name="Huang L."/>
            <person name="Wang Z.-W."/>
            <person name="Zhao X."/>
            <person name="Zhong W.-Y."/>
            <person name="Peng D.-H."/>
            <person name="Ahmad S."/>
            <person name="Lan S."/>
            <person name="Zhang J.-S."/>
            <person name="Tsai W.-C."/>
            <person name="Van De Peer Y."/>
            <person name="Liu Z.-J."/>
        </authorList>
    </citation>
    <scope>NUCLEOTIDE SEQUENCE</scope>
    <source>
        <strain evidence="8">CP</strain>
        <tissue evidence="8">Leaves</tissue>
    </source>
</reference>
<keyword evidence="1" id="KW-0479">Metal-binding</keyword>
<organism evidence="8 9">
    <name type="scientific">Acorus calamus</name>
    <name type="common">Sweet flag</name>
    <dbReference type="NCBI Taxonomy" id="4465"/>
    <lineage>
        <taxon>Eukaryota</taxon>
        <taxon>Viridiplantae</taxon>
        <taxon>Streptophyta</taxon>
        <taxon>Embryophyta</taxon>
        <taxon>Tracheophyta</taxon>
        <taxon>Spermatophyta</taxon>
        <taxon>Magnoliopsida</taxon>
        <taxon>Liliopsida</taxon>
        <taxon>Acoraceae</taxon>
        <taxon>Acorus</taxon>
    </lineage>
</organism>
<dbReference type="SMART" id="SM00575">
    <property type="entry name" value="ZnF_PMZ"/>
    <property type="match status" value="1"/>
</dbReference>
<proteinExistence type="predicted"/>
<dbReference type="Gene3D" id="3.30.2300.10">
    <property type="entry name" value="THUMP superfamily"/>
    <property type="match status" value="1"/>
</dbReference>
<evidence type="ECO:0000256" key="3">
    <source>
        <dbReference type="ARBA" id="ARBA00022833"/>
    </source>
</evidence>
<protein>
    <submittedName>
        <fullName evidence="8">Protein FAR1-RELATED SEQUENCE 4</fullName>
    </submittedName>
</protein>
<dbReference type="FunFam" id="3.30.2300.10:FF:000001">
    <property type="entry name" value="THUMP domain-containing protein 1"/>
    <property type="match status" value="1"/>
</dbReference>
<accession>A0AAV9D5V2</accession>
<evidence type="ECO:0000259" key="6">
    <source>
        <dbReference type="PROSITE" id="PS50966"/>
    </source>
</evidence>
<dbReference type="GO" id="GO:0003723">
    <property type="term" value="F:RNA binding"/>
    <property type="evidence" value="ECO:0007669"/>
    <property type="project" value="UniProtKB-UniRule"/>
</dbReference>
<dbReference type="InterPro" id="IPR040183">
    <property type="entry name" value="THUMPD1-like"/>
</dbReference>
<dbReference type="InterPro" id="IPR004114">
    <property type="entry name" value="THUMP_dom"/>
</dbReference>
<dbReference type="AlphaFoldDB" id="A0AAV9D5V2"/>
<feature type="domain" description="SWIM-type" evidence="6">
    <location>
        <begin position="7"/>
        <end position="43"/>
    </location>
</feature>
<reference evidence="8" key="1">
    <citation type="journal article" date="2023" name="Nat. Commun.">
        <title>Diploid and tetraploid genomes of Acorus and the evolution of monocots.</title>
        <authorList>
            <person name="Ma L."/>
            <person name="Liu K.W."/>
            <person name="Li Z."/>
            <person name="Hsiao Y.Y."/>
            <person name="Qi Y."/>
            <person name="Fu T."/>
            <person name="Tang G.D."/>
            <person name="Zhang D."/>
            <person name="Sun W.H."/>
            <person name="Liu D.K."/>
            <person name="Li Y."/>
            <person name="Chen G.Z."/>
            <person name="Liu X.D."/>
            <person name="Liao X.Y."/>
            <person name="Jiang Y.T."/>
            <person name="Yu X."/>
            <person name="Hao Y."/>
            <person name="Huang J."/>
            <person name="Zhao X.W."/>
            <person name="Ke S."/>
            <person name="Chen Y.Y."/>
            <person name="Wu W.L."/>
            <person name="Hsu J.L."/>
            <person name="Lin Y.F."/>
            <person name="Huang M.D."/>
            <person name="Li C.Y."/>
            <person name="Huang L."/>
            <person name="Wang Z.W."/>
            <person name="Zhao X."/>
            <person name="Zhong W.Y."/>
            <person name="Peng D.H."/>
            <person name="Ahmad S."/>
            <person name="Lan S."/>
            <person name="Zhang J.S."/>
            <person name="Tsai W.C."/>
            <person name="Van de Peer Y."/>
            <person name="Liu Z.J."/>
        </authorList>
    </citation>
    <scope>NUCLEOTIDE SEQUENCE</scope>
    <source>
        <strain evidence="8">CP</strain>
    </source>
</reference>
<evidence type="ECO:0000256" key="1">
    <source>
        <dbReference type="ARBA" id="ARBA00022723"/>
    </source>
</evidence>
<dbReference type="GO" id="GO:0045944">
    <property type="term" value="P:positive regulation of transcription by RNA polymerase II"/>
    <property type="evidence" value="ECO:0007669"/>
    <property type="project" value="InterPro"/>
</dbReference>
<dbReference type="GO" id="GO:0008270">
    <property type="term" value="F:zinc ion binding"/>
    <property type="evidence" value="ECO:0007669"/>
    <property type="project" value="UniProtKB-KW"/>
</dbReference>
<name>A0AAV9D5V2_ACOCL</name>
<dbReference type="Proteomes" id="UP001180020">
    <property type="component" value="Unassembled WGS sequence"/>
</dbReference>
<dbReference type="Pfam" id="PF08731">
    <property type="entry name" value="AFT"/>
    <property type="match status" value="1"/>
</dbReference>
<feature type="domain" description="THUMP" evidence="7">
    <location>
        <begin position="429"/>
        <end position="535"/>
    </location>
</feature>
<evidence type="ECO:0000259" key="7">
    <source>
        <dbReference type="PROSITE" id="PS51165"/>
    </source>
</evidence>
<dbReference type="SUPFAM" id="SSF143437">
    <property type="entry name" value="THUMP domain-like"/>
    <property type="match status" value="1"/>
</dbReference>
<dbReference type="InterPro" id="IPR014842">
    <property type="entry name" value="AFT"/>
</dbReference>
<dbReference type="GO" id="GO:0000981">
    <property type="term" value="F:DNA-binding transcription factor activity, RNA polymerase II-specific"/>
    <property type="evidence" value="ECO:0007669"/>
    <property type="project" value="InterPro"/>
</dbReference>
<dbReference type="CDD" id="cd11717">
    <property type="entry name" value="THUMP_THUMPD1_like"/>
    <property type="match status" value="1"/>
</dbReference>
<evidence type="ECO:0000256" key="2">
    <source>
        <dbReference type="ARBA" id="ARBA00022771"/>
    </source>
</evidence>
<keyword evidence="2 4" id="KW-0863">Zinc-finger</keyword>
<sequence>MDKQLHFQVLFNAVSEEVSCLCRSFEFRGILCRHALCVLRSEFITEIPKKYILNRWRKDCKRLHSSSTSSHTNFVINRPVNLFDKLFNIGFQHLLEIAEIGSLSQDRYDSTLKLFSEMKTKLLSYDSTGVDLHTSGLTSSGGSSFTTAINDVECSPLPNKELDPQSVRAKCCPSVNGRALRCENACEKENNDLVVGHVATNEDEKLVSVLDTTELFITSMIFNYREEMINWAKKVGRDNGIVIVVSKSDYSDRRSPRLYLGCERGGQYRGHRACSPPKRKREKSTKRCGCPFKLKCTKLTALEDKWMIKVLDGTHNHPLIKNAEGRSFGGRLLNEEYEILRDLTKNGVRPRDILLHLKNRDSSNASTLTTIYNARAKMKKEEIGGHSNELFKRLFLSLDPGCEGCIFIQMNRRTGDPTPSDIVQHMMSSAASIRKQMSRFILRILPVEVASYASEEEISNAIKPLVARHFPTEAPTPKKFAVLYEAHATTGIDRMAIINSVVMTVPEPHKLDHDNPDMTIIVQVVKTICLVGVVEKYKEHLKYNLRQLTSPEP</sequence>
<dbReference type="PROSITE" id="PS50966">
    <property type="entry name" value="ZF_SWIM"/>
    <property type="match status" value="1"/>
</dbReference>
<gene>
    <name evidence="8" type="primary">FRS4</name>
    <name evidence="8" type="ORF">QJS10_CPA16g01104</name>
</gene>
<evidence type="ECO:0000256" key="4">
    <source>
        <dbReference type="PROSITE-ProRule" id="PRU00325"/>
    </source>
</evidence>
<keyword evidence="5" id="KW-0694">RNA-binding</keyword>
<dbReference type="InterPro" id="IPR006564">
    <property type="entry name" value="Znf_PMZ"/>
</dbReference>
<dbReference type="GO" id="GO:0006400">
    <property type="term" value="P:tRNA modification"/>
    <property type="evidence" value="ECO:0007669"/>
    <property type="project" value="InterPro"/>
</dbReference>
<keyword evidence="9" id="KW-1185">Reference proteome</keyword>
<dbReference type="PROSITE" id="PS51165">
    <property type="entry name" value="THUMP"/>
    <property type="match status" value="1"/>
</dbReference>
<evidence type="ECO:0000313" key="9">
    <source>
        <dbReference type="Proteomes" id="UP001180020"/>
    </source>
</evidence>
<dbReference type="GO" id="GO:0010106">
    <property type="term" value="P:cellular response to iron ion starvation"/>
    <property type="evidence" value="ECO:0007669"/>
    <property type="project" value="InterPro"/>
</dbReference>
<dbReference type="Pfam" id="PF02926">
    <property type="entry name" value="THUMP"/>
    <property type="match status" value="1"/>
</dbReference>